<reference evidence="1 2" key="1">
    <citation type="journal article" date="2019" name="Microbiol. Resour. Announc.">
        <title>Complete Genome Sequences of Three Mycoplasma anserisalpingitis (Mycoplasma sp. 1220) Strains.</title>
        <authorList>
            <person name="Grozner D."/>
            <person name="Forro B."/>
            <person name="Kovacs A.B."/>
            <person name="Marton S."/>
            <person name="Banyai K."/>
            <person name="Kreizinger Z."/>
            <person name="Sulyok K.M."/>
            <person name="Gyuranecz M."/>
        </authorList>
    </citation>
    <scope>NUCLEOTIDE SEQUENCE [LARGE SCALE GENOMIC DNA]</scope>
    <source>
        <strain evidence="1 2">ATCC:BAA-2147</strain>
    </source>
</reference>
<organism evidence="1 2">
    <name type="scientific">Mycoplasma anserisalpingitidis</name>
    <dbReference type="NCBI Taxonomy" id="519450"/>
    <lineage>
        <taxon>Bacteria</taxon>
        <taxon>Bacillati</taxon>
        <taxon>Mycoplasmatota</taxon>
        <taxon>Mollicutes</taxon>
        <taxon>Mycoplasmataceae</taxon>
        <taxon>Mycoplasma</taxon>
    </lineage>
</organism>
<protein>
    <recommendedName>
        <fullName evidence="3">Antitoxin SocA-like Panacea domain-containing protein</fullName>
    </recommendedName>
</protein>
<dbReference type="OrthoDB" id="2040094at2"/>
<evidence type="ECO:0008006" key="3">
    <source>
        <dbReference type="Google" id="ProtNLM"/>
    </source>
</evidence>
<dbReference type="KEGG" id="mans:FRW55_01235"/>
<dbReference type="AlphaFoldDB" id="A0A5B8K6G0"/>
<gene>
    <name evidence="1" type="ORF">FRW55_01235</name>
</gene>
<accession>A0A5B8K6G0</accession>
<dbReference type="RefSeq" id="WP_146368392.1">
    <property type="nucleotide sequence ID" value="NZ_CP042295.1"/>
</dbReference>
<evidence type="ECO:0000313" key="1">
    <source>
        <dbReference type="EMBL" id="QDY86784.1"/>
    </source>
</evidence>
<proteinExistence type="predicted"/>
<name>A0A5B8K6G0_9MOLU</name>
<dbReference type="EMBL" id="CP042295">
    <property type="protein sequence ID" value="QDY86784.1"/>
    <property type="molecule type" value="Genomic_DNA"/>
</dbReference>
<dbReference type="Proteomes" id="UP000318927">
    <property type="component" value="Chromosome"/>
</dbReference>
<keyword evidence="2" id="KW-1185">Reference proteome</keyword>
<sequence length="218" mass="25296">MIYSNERKLSLSGWLKKNNNISYETPLKLQTFLFFYEAFAKISGETPDFTHLRGYKKGPVFNNVWADFTKERVSFNEAAQAAYDKNVENINEKRAKKCSFIVSSLTEEELSDLTHEMNIWKSKQQLIMSGEFQVDLYEADFNNADVKLFITLDSIYSTDMIENSKIISLDKKNFVFSKSDSKLLTEKHFDILLSLAQNEELHNPVFVNIDEEGRLLID</sequence>
<evidence type="ECO:0000313" key="2">
    <source>
        <dbReference type="Proteomes" id="UP000318927"/>
    </source>
</evidence>